<accession>A0A1G7PN15</accession>
<gene>
    <name evidence="2" type="ORF">SAMN05192573_101601</name>
</gene>
<keyword evidence="1" id="KW-0472">Membrane</keyword>
<dbReference type="AlphaFoldDB" id="A0A1G7PN15"/>
<dbReference type="EMBL" id="FNCG01000001">
    <property type="protein sequence ID" value="SDF87079.1"/>
    <property type="molecule type" value="Genomic_DNA"/>
</dbReference>
<keyword evidence="3" id="KW-1185">Reference proteome</keyword>
<evidence type="ECO:0000256" key="1">
    <source>
        <dbReference type="SAM" id="Phobius"/>
    </source>
</evidence>
<dbReference type="STRING" id="551996.SAMN05192573_101601"/>
<organism evidence="2 3">
    <name type="scientific">Mucilaginibacter gossypii</name>
    <dbReference type="NCBI Taxonomy" id="551996"/>
    <lineage>
        <taxon>Bacteria</taxon>
        <taxon>Pseudomonadati</taxon>
        <taxon>Bacteroidota</taxon>
        <taxon>Sphingobacteriia</taxon>
        <taxon>Sphingobacteriales</taxon>
        <taxon>Sphingobacteriaceae</taxon>
        <taxon>Mucilaginibacter</taxon>
    </lineage>
</organism>
<reference evidence="3" key="1">
    <citation type="submission" date="2016-10" db="EMBL/GenBank/DDBJ databases">
        <authorList>
            <person name="Varghese N."/>
            <person name="Submissions S."/>
        </authorList>
    </citation>
    <scope>NUCLEOTIDE SEQUENCE [LARGE SCALE GENOMIC DNA]</scope>
    <source>
        <strain evidence="3">Gh-67</strain>
    </source>
</reference>
<name>A0A1G7PN15_9SPHI</name>
<sequence>MIIFSAKVNQFPILGVKVIFLISSINGVLIDKLKIGAKIVH</sequence>
<feature type="transmembrane region" description="Helical" evidence="1">
    <location>
        <begin position="12"/>
        <end position="30"/>
    </location>
</feature>
<protein>
    <submittedName>
        <fullName evidence="2">Uncharacterized protein</fullName>
    </submittedName>
</protein>
<evidence type="ECO:0000313" key="2">
    <source>
        <dbReference type="EMBL" id="SDF87079.1"/>
    </source>
</evidence>
<keyword evidence="1" id="KW-1133">Transmembrane helix</keyword>
<keyword evidence="1" id="KW-0812">Transmembrane</keyword>
<dbReference type="Proteomes" id="UP000199705">
    <property type="component" value="Unassembled WGS sequence"/>
</dbReference>
<evidence type="ECO:0000313" key="3">
    <source>
        <dbReference type="Proteomes" id="UP000199705"/>
    </source>
</evidence>
<proteinExistence type="predicted"/>